<dbReference type="CDD" id="cd06261">
    <property type="entry name" value="TM_PBP2"/>
    <property type="match status" value="1"/>
</dbReference>
<evidence type="ECO:0000256" key="7">
    <source>
        <dbReference type="RuleBase" id="RU363032"/>
    </source>
</evidence>
<evidence type="ECO:0000256" key="2">
    <source>
        <dbReference type="ARBA" id="ARBA00022448"/>
    </source>
</evidence>
<gene>
    <name evidence="9" type="ORF">ISU02_19175</name>
</gene>
<dbReference type="Pfam" id="PF00528">
    <property type="entry name" value="BPD_transp_1"/>
    <property type="match status" value="1"/>
</dbReference>
<name>A0ABR9ZXN2_9FIRM</name>
<feature type="transmembrane region" description="Helical" evidence="7">
    <location>
        <begin position="36"/>
        <end position="58"/>
    </location>
</feature>
<evidence type="ECO:0000313" key="10">
    <source>
        <dbReference type="Proteomes" id="UP000614200"/>
    </source>
</evidence>
<keyword evidence="10" id="KW-1185">Reference proteome</keyword>
<dbReference type="SUPFAM" id="SSF161098">
    <property type="entry name" value="MetI-like"/>
    <property type="match status" value="1"/>
</dbReference>
<accession>A0ABR9ZXN2</accession>
<dbReference type="EMBL" id="JADKNH010000014">
    <property type="protein sequence ID" value="MBF4695228.1"/>
    <property type="molecule type" value="Genomic_DNA"/>
</dbReference>
<feature type="transmembrane region" description="Helical" evidence="7">
    <location>
        <begin position="195"/>
        <end position="221"/>
    </location>
</feature>
<evidence type="ECO:0000256" key="3">
    <source>
        <dbReference type="ARBA" id="ARBA00022475"/>
    </source>
</evidence>
<dbReference type="InterPro" id="IPR035906">
    <property type="entry name" value="MetI-like_sf"/>
</dbReference>
<feature type="transmembrane region" description="Helical" evidence="7">
    <location>
        <begin position="364"/>
        <end position="385"/>
    </location>
</feature>
<reference evidence="9 10" key="1">
    <citation type="submission" date="2020-11" db="EMBL/GenBank/DDBJ databases">
        <title>Fusibacter basophilias sp. nov.</title>
        <authorList>
            <person name="Qiu D."/>
        </authorList>
    </citation>
    <scope>NUCLEOTIDE SEQUENCE [LARGE SCALE GENOMIC DNA]</scope>
    <source>
        <strain evidence="9 10">Q10-2</strain>
    </source>
</reference>
<dbReference type="PROSITE" id="PS50928">
    <property type="entry name" value="ABC_TM1"/>
    <property type="match status" value="1"/>
</dbReference>
<dbReference type="InterPro" id="IPR025966">
    <property type="entry name" value="OppC_N"/>
</dbReference>
<evidence type="ECO:0000256" key="4">
    <source>
        <dbReference type="ARBA" id="ARBA00022692"/>
    </source>
</evidence>
<evidence type="ECO:0000313" key="9">
    <source>
        <dbReference type="EMBL" id="MBF4695228.1"/>
    </source>
</evidence>
<dbReference type="PANTHER" id="PTHR43386:SF22">
    <property type="entry name" value="OLIGOPEPTIDE TRANSPORT SYSTEM PERMEASE PROTEIN OPPC"/>
    <property type="match status" value="1"/>
</dbReference>
<feature type="domain" description="ABC transmembrane type-1" evidence="8">
    <location>
        <begin position="193"/>
        <end position="382"/>
    </location>
</feature>
<dbReference type="Gene3D" id="1.10.3720.10">
    <property type="entry name" value="MetI-like"/>
    <property type="match status" value="1"/>
</dbReference>
<dbReference type="Pfam" id="PF12911">
    <property type="entry name" value="OppC_N"/>
    <property type="match status" value="1"/>
</dbReference>
<evidence type="ECO:0000256" key="1">
    <source>
        <dbReference type="ARBA" id="ARBA00004651"/>
    </source>
</evidence>
<evidence type="ECO:0000256" key="5">
    <source>
        <dbReference type="ARBA" id="ARBA00022989"/>
    </source>
</evidence>
<comment type="subcellular location">
    <subcellularLocation>
        <location evidence="1 7">Cell membrane</location>
        <topology evidence="1 7">Multi-pass membrane protein</topology>
    </subcellularLocation>
</comment>
<keyword evidence="6 7" id="KW-0472">Membrane</keyword>
<evidence type="ECO:0000256" key="6">
    <source>
        <dbReference type="ARBA" id="ARBA00023136"/>
    </source>
</evidence>
<keyword evidence="5 7" id="KW-1133">Transmembrane helix</keyword>
<dbReference type="RefSeq" id="WP_194703471.1">
    <property type="nucleotide sequence ID" value="NZ_JADKNH010000014.1"/>
</dbReference>
<keyword evidence="3" id="KW-1003">Cell membrane</keyword>
<feature type="transmembrane region" description="Helical" evidence="7">
    <location>
        <begin position="310"/>
        <end position="337"/>
    </location>
</feature>
<comment type="similarity">
    <text evidence="7">Belongs to the binding-protein-dependent transport system permease family.</text>
</comment>
<organism evidence="9 10">
    <name type="scientific">Fusibacter ferrireducens</name>
    <dbReference type="NCBI Taxonomy" id="2785058"/>
    <lineage>
        <taxon>Bacteria</taxon>
        <taxon>Bacillati</taxon>
        <taxon>Bacillota</taxon>
        <taxon>Clostridia</taxon>
        <taxon>Eubacteriales</taxon>
        <taxon>Eubacteriales Family XII. Incertae Sedis</taxon>
        <taxon>Fusibacter</taxon>
    </lineage>
</organism>
<evidence type="ECO:0000259" key="8">
    <source>
        <dbReference type="PROSITE" id="PS50928"/>
    </source>
</evidence>
<proteinExistence type="inferred from homology"/>
<sequence>MSNKWDKLSKQEAQKESIRPSLTYWQDAWRRLKKNVLSMLGLGAIFLLILFAAFGNIFTDWAYSDQDLDMSNLPPKLEVFDVGDGITLYVHKEYTLYRVEDGGKIIEKMELPQANRDLMKKQNHYEIDGKAITVDYSFAAKAKKSNDPNAIKFQLLVDDQVYTVPTDKISNGVYKFGTDGLGRDLFARLVYGARISLLIAFIATMVQFFIGVLYGGISGYIGGKADNVMMRIVDVVSTVPLLLYVIMLMVVIGPGLKTICIALGSVYWVRMARIVRGQVLSIKEQEFVLAARTIGASTWRIMIRHLIPNALGPIIVSLAMMIPNAIFTEAFLSFIGLGVNAPMASWGTLANDAVPGLRSYAYQLLYPSAFISLTVLAFNFLGDGLRDALDPRLRK</sequence>
<dbReference type="InterPro" id="IPR000515">
    <property type="entry name" value="MetI-like"/>
</dbReference>
<keyword evidence="2 7" id="KW-0813">Transport</keyword>
<comment type="caution">
    <text evidence="9">The sequence shown here is derived from an EMBL/GenBank/DDBJ whole genome shotgun (WGS) entry which is preliminary data.</text>
</comment>
<keyword evidence="4 7" id="KW-0812">Transmembrane</keyword>
<feature type="transmembrane region" description="Helical" evidence="7">
    <location>
        <begin position="241"/>
        <end position="269"/>
    </location>
</feature>
<protein>
    <submittedName>
        <fullName evidence="9">ABC transporter permease</fullName>
    </submittedName>
</protein>
<dbReference type="Proteomes" id="UP000614200">
    <property type="component" value="Unassembled WGS sequence"/>
</dbReference>
<dbReference type="InterPro" id="IPR050366">
    <property type="entry name" value="BP-dependent_transpt_permease"/>
</dbReference>
<dbReference type="PANTHER" id="PTHR43386">
    <property type="entry name" value="OLIGOPEPTIDE TRANSPORT SYSTEM PERMEASE PROTEIN APPC"/>
    <property type="match status" value="1"/>
</dbReference>